<dbReference type="RefSeq" id="WP_143017660.1">
    <property type="nucleotide sequence ID" value="NZ_FNGV01000014.1"/>
</dbReference>
<feature type="transmembrane region" description="Helical" evidence="1">
    <location>
        <begin position="74"/>
        <end position="94"/>
    </location>
</feature>
<keyword evidence="1" id="KW-0812">Transmembrane</keyword>
<evidence type="ECO:0000256" key="1">
    <source>
        <dbReference type="SAM" id="Phobius"/>
    </source>
</evidence>
<protein>
    <submittedName>
        <fullName evidence="2">Uncharacterized protein</fullName>
    </submittedName>
</protein>
<organism evidence="2 3">
    <name type="scientific">Kriegella aquimaris</name>
    <dbReference type="NCBI Taxonomy" id="192904"/>
    <lineage>
        <taxon>Bacteria</taxon>
        <taxon>Pseudomonadati</taxon>
        <taxon>Bacteroidota</taxon>
        <taxon>Flavobacteriia</taxon>
        <taxon>Flavobacteriales</taxon>
        <taxon>Flavobacteriaceae</taxon>
        <taxon>Kriegella</taxon>
    </lineage>
</organism>
<reference evidence="2 3" key="1">
    <citation type="submission" date="2016-10" db="EMBL/GenBank/DDBJ databases">
        <authorList>
            <person name="de Groot N.N."/>
        </authorList>
    </citation>
    <scope>NUCLEOTIDE SEQUENCE [LARGE SCALE GENOMIC DNA]</scope>
    <source>
        <strain evidence="2 3">DSM 19886</strain>
    </source>
</reference>
<evidence type="ECO:0000313" key="2">
    <source>
        <dbReference type="EMBL" id="SDM78596.1"/>
    </source>
</evidence>
<keyword evidence="1" id="KW-0472">Membrane</keyword>
<proteinExistence type="predicted"/>
<gene>
    <name evidence="2" type="ORF">SAMN04488514_114137</name>
</gene>
<feature type="transmembrane region" description="Helical" evidence="1">
    <location>
        <begin position="43"/>
        <end position="68"/>
    </location>
</feature>
<name>A0A1G9W327_9FLAO</name>
<accession>A0A1G9W327</accession>
<dbReference type="STRING" id="192904.SAMN04488514_114137"/>
<feature type="transmembrane region" description="Helical" evidence="1">
    <location>
        <begin position="12"/>
        <end position="31"/>
    </location>
</feature>
<dbReference type="OrthoDB" id="1435846at2"/>
<keyword evidence="1" id="KW-1133">Transmembrane helix</keyword>
<sequence>MKKLLKPASLLFNLLSLLVFFIIGMYFAGWIEAGKDQGLAGGAIVLGWGLLFGVIAFIASFFATYHIAHKKLIVGNWVLFIVLLFGYGITHYRFKKRDKLQQERNKPYHKETPAKPKQKAESFALLTIF</sequence>
<dbReference type="Proteomes" id="UP000199440">
    <property type="component" value="Unassembled WGS sequence"/>
</dbReference>
<dbReference type="EMBL" id="FNGV01000014">
    <property type="protein sequence ID" value="SDM78596.1"/>
    <property type="molecule type" value="Genomic_DNA"/>
</dbReference>
<keyword evidence="3" id="KW-1185">Reference proteome</keyword>
<dbReference type="AlphaFoldDB" id="A0A1G9W327"/>
<evidence type="ECO:0000313" key="3">
    <source>
        <dbReference type="Proteomes" id="UP000199440"/>
    </source>
</evidence>